<evidence type="ECO:0000259" key="3">
    <source>
        <dbReference type="Pfam" id="PF07993"/>
    </source>
</evidence>
<dbReference type="HOGENOM" id="CLU_839669_0_0_1"/>
<gene>
    <name evidence="4" type="ORF">PILCRDRAFT_5421</name>
</gene>
<dbReference type="Gene3D" id="3.40.50.720">
    <property type="entry name" value="NAD(P)-binding Rossmann-like Domain"/>
    <property type="match status" value="1"/>
</dbReference>
<dbReference type="PANTHER" id="PTHR43439:SF2">
    <property type="entry name" value="ENZYME, PUTATIVE (JCVI)-RELATED"/>
    <property type="match status" value="1"/>
</dbReference>
<evidence type="ECO:0000313" key="5">
    <source>
        <dbReference type="Proteomes" id="UP000054166"/>
    </source>
</evidence>
<dbReference type="EMBL" id="KN832984">
    <property type="protein sequence ID" value="KIM85775.1"/>
    <property type="molecule type" value="Genomic_DNA"/>
</dbReference>
<keyword evidence="5" id="KW-1185">Reference proteome</keyword>
<dbReference type="AlphaFoldDB" id="A0A0C3FPA0"/>
<dbReference type="PANTHER" id="PTHR43439">
    <property type="entry name" value="PHENYLACETATE-COENZYME A LIGASE"/>
    <property type="match status" value="1"/>
</dbReference>
<name>A0A0C3FPA0_PILCF</name>
<dbReference type="Proteomes" id="UP000054166">
    <property type="component" value="Unassembled WGS sequence"/>
</dbReference>
<sequence length="331" mass="36783">MEDRGDNVSEMINKDGWLPKIVTNQPDGSYATNDLFLRRSDDTLVQTLGEKTNPVPIELAVRSNSPYTAEAIVFCASRPQVGCLILPSELGKELAKDREAFLEKIWPIIEDANAQAPTQSQLLLDMVWKSDSFGNEDDNSEATAVIYVRVLFQTCIWLLLAEKPSPLIQNVWPVNFILDIDSFDEHIGGALNLINICLGSTFSPQPSFFFSSSVGTRQGAFDAVCAEYFPTSPDTTLPTGYARSKWVVAKVVQRAVIYTPIKVDVFRIGQLVSDTENDIWNETEAWPLIFKSANTTGALPWVDEVHPIFILHVAYATSTLENFTAAIMAIR</sequence>
<dbReference type="Pfam" id="PF07993">
    <property type="entry name" value="NAD_binding_4"/>
    <property type="match status" value="1"/>
</dbReference>
<evidence type="ECO:0000256" key="2">
    <source>
        <dbReference type="ARBA" id="ARBA00022553"/>
    </source>
</evidence>
<accession>A0A0C3FPA0</accession>
<dbReference type="OrthoDB" id="429813at2759"/>
<proteinExistence type="predicted"/>
<reference evidence="4 5" key="1">
    <citation type="submission" date="2014-04" db="EMBL/GenBank/DDBJ databases">
        <authorList>
            <consortium name="DOE Joint Genome Institute"/>
            <person name="Kuo A."/>
            <person name="Tarkka M."/>
            <person name="Buscot F."/>
            <person name="Kohler A."/>
            <person name="Nagy L.G."/>
            <person name="Floudas D."/>
            <person name="Copeland A."/>
            <person name="Barry K.W."/>
            <person name="Cichocki N."/>
            <person name="Veneault-Fourrey C."/>
            <person name="LaButti K."/>
            <person name="Lindquist E.A."/>
            <person name="Lipzen A."/>
            <person name="Lundell T."/>
            <person name="Morin E."/>
            <person name="Murat C."/>
            <person name="Sun H."/>
            <person name="Tunlid A."/>
            <person name="Henrissat B."/>
            <person name="Grigoriev I.V."/>
            <person name="Hibbett D.S."/>
            <person name="Martin F."/>
            <person name="Nordberg H.P."/>
            <person name="Cantor M.N."/>
            <person name="Hua S.X."/>
        </authorList>
    </citation>
    <scope>NUCLEOTIDE SEQUENCE [LARGE SCALE GENOMIC DNA]</scope>
    <source>
        <strain evidence="4 5">F 1598</strain>
    </source>
</reference>
<dbReference type="InterPro" id="IPR036291">
    <property type="entry name" value="NAD(P)-bd_dom_sf"/>
</dbReference>
<evidence type="ECO:0000313" key="4">
    <source>
        <dbReference type="EMBL" id="KIM85775.1"/>
    </source>
</evidence>
<organism evidence="4 5">
    <name type="scientific">Piloderma croceum (strain F 1598)</name>
    <dbReference type="NCBI Taxonomy" id="765440"/>
    <lineage>
        <taxon>Eukaryota</taxon>
        <taxon>Fungi</taxon>
        <taxon>Dikarya</taxon>
        <taxon>Basidiomycota</taxon>
        <taxon>Agaricomycotina</taxon>
        <taxon>Agaricomycetes</taxon>
        <taxon>Agaricomycetidae</taxon>
        <taxon>Atheliales</taxon>
        <taxon>Atheliaceae</taxon>
        <taxon>Piloderma</taxon>
    </lineage>
</organism>
<dbReference type="STRING" id="765440.A0A0C3FPA0"/>
<evidence type="ECO:0000256" key="1">
    <source>
        <dbReference type="ARBA" id="ARBA00022450"/>
    </source>
</evidence>
<dbReference type="InterPro" id="IPR051414">
    <property type="entry name" value="Adenylate-forming_Reductase"/>
</dbReference>
<keyword evidence="2" id="KW-0597">Phosphoprotein</keyword>
<keyword evidence="1" id="KW-0596">Phosphopantetheine</keyword>
<protein>
    <recommendedName>
        <fullName evidence="3">Thioester reductase (TE) domain-containing protein</fullName>
    </recommendedName>
</protein>
<dbReference type="InterPro" id="IPR013120">
    <property type="entry name" value="FAR_NAD-bd"/>
</dbReference>
<dbReference type="InParanoid" id="A0A0C3FPA0"/>
<dbReference type="SUPFAM" id="SSF51735">
    <property type="entry name" value="NAD(P)-binding Rossmann-fold domains"/>
    <property type="match status" value="1"/>
</dbReference>
<feature type="domain" description="Thioester reductase (TE)" evidence="3">
    <location>
        <begin position="231"/>
        <end position="302"/>
    </location>
</feature>
<reference evidence="5" key="2">
    <citation type="submission" date="2015-01" db="EMBL/GenBank/DDBJ databases">
        <title>Evolutionary Origins and Diversification of the Mycorrhizal Mutualists.</title>
        <authorList>
            <consortium name="DOE Joint Genome Institute"/>
            <consortium name="Mycorrhizal Genomics Consortium"/>
            <person name="Kohler A."/>
            <person name="Kuo A."/>
            <person name="Nagy L.G."/>
            <person name="Floudas D."/>
            <person name="Copeland A."/>
            <person name="Barry K.W."/>
            <person name="Cichocki N."/>
            <person name="Veneault-Fourrey C."/>
            <person name="LaButti K."/>
            <person name="Lindquist E.A."/>
            <person name="Lipzen A."/>
            <person name="Lundell T."/>
            <person name="Morin E."/>
            <person name="Murat C."/>
            <person name="Riley R."/>
            <person name="Ohm R."/>
            <person name="Sun H."/>
            <person name="Tunlid A."/>
            <person name="Henrissat B."/>
            <person name="Grigoriev I.V."/>
            <person name="Hibbett D.S."/>
            <person name="Martin F."/>
        </authorList>
    </citation>
    <scope>NUCLEOTIDE SEQUENCE [LARGE SCALE GENOMIC DNA]</scope>
    <source>
        <strain evidence="5">F 1598</strain>
    </source>
</reference>
<dbReference type="Pfam" id="PF23562">
    <property type="entry name" value="AMP-binding_C_3"/>
    <property type="match status" value="1"/>
</dbReference>